<dbReference type="Gene3D" id="1.20.120.530">
    <property type="entry name" value="GntR ligand-binding domain-like"/>
    <property type="match status" value="1"/>
</dbReference>
<protein>
    <submittedName>
        <fullName evidence="5">GntR family transcriptional regulator</fullName>
    </submittedName>
</protein>
<dbReference type="InterPro" id="IPR036388">
    <property type="entry name" value="WH-like_DNA-bd_sf"/>
</dbReference>
<name>A0ABN2RWT9_9MICO</name>
<dbReference type="InterPro" id="IPR008920">
    <property type="entry name" value="TF_FadR/GntR_C"/>
</dbReference>
<dbReference type="EMBL" id="BAAAOH010000001">
    <property type="protein sequence ID" value="GAA1976330.1"/>
    <property type="molecule type" value="Genomic_DNA"/>
</dbReference>
<accession>A0ABN2RWT9</accession>
<evidence type="ECO:0000256" key="2">
    <source>
        <dbReference type="ARBA" id="ARBA00023125"/>
    </source>
</evidence>
<dbReference type="InterPro" id="IPR011711">
    <property type="entry name" value="GntR_C"/>
</dbReference>
<keyword evidence="3" id="KW-0804">Transcription</keyword>
<evidence type="ECO:0000313" key="5">
    <source>
        <dbReference type="EMBL" id="GAA1976330.1"/>
    </source>
</evidence>
<comment type="caution">
    <text evidence="5">The sequence shown here is derived from an EMBL/GenBank/DDBJ whole genome shotgun (WGS) entry which is preliminary data.</text>
</comment>
<dbReference type="PROSITE" id="PS50949">
    <property type="entry name" value="HTH_GNTR"/>
    <property type="match status" value="1"/>
</dbReference>
<keyword evidence="2" id="KW-0238">DNA-binding</keyword>
<reference evidence="5 6" key="1">
    <citation type="journal article" date="2019" name="Int. J. Syst. Evol. Microbiol.">
        <title>The Global Catalogue of Microorganisms (GCM) 10K type strain sequencing project: providing services to taxonomists for standard genome sequencing and annotation.</title>
        <authorList>
            <consortium name="The Broad Institute Genomics Platform"/>
            <consortium name="The Broad Institute Genome Sequencing Center for Infectious Disease"/>
            <person name="Wu L."/>
            <person name="Ma J."/>
        </authorList>
    </citation>
    <scope>NUCLEOTIDE SEQUENCE [LARGE SCALE GENOMIC DNA]</scope>
    <source>
        <strain evidence="5 6">JCM 14902</strain>
    </source>
</reference>
<keyword evidence="6" id="KW-1185">Reference proteome</keyword>
<evidence type="ECO:0000256" key="1">
    <source>
        <dbReference type="ARBA" id="ARBA00023015"/>
    </source>
</evidence>
<evidence type="ECO:0000256" key="3">
    <source>
        <dbReference type="ARBA" id="ARBA00023163"/>
    </source>
</evidence>
<dbReference type="Proteomes" id="UP001500326">
    <property type="component" value="Unassembled WGS sequence"/>
</dbReference>
<dbReference type="SMART" id="SM00895">
    <property type="entry name" value="FCD"/>
    <property type="match status" value="1"/>
</dbReference>
<dbReference type="SUPFAM" id="SSF48008">
    <property type="entry name" value="GntR ligand-binding domain-like"/>
    <property type="match status" value="1"/>
</dbReference>
<gene>
    <name evidence="5" type="ORF">GCM10009777_06590</name>
</gene>
<dbReference type="PANTHER" id="PTHR43537">
    <property type="entry name" value="TRANSCRIPTIONAL REGULATOR, GNTR FAMILY"/>
    <property type="match status" value="1"/>
</dbReference>
<dbReference type="InterPro" id="IPR036390">
    <property type="entry name" value="WH_DNA-bd_sf"/>
</dbReference>
<keyword evidence="1" id="KW-0805">Transcription regulation</keyword>
<proteinExistence type="predicted"/>
<dbReference type="Pfam" id="PF07729">
    <property type="entry name" value="FCD"/>
    <property type="match status" value="1"/>
</dbReference>
<evidence type="ECO:0000259" key="4">
    <source>
        <dbReference type="PROSITE" id="PS50949"/>
    </source>
</evidence>
<dbReference type="Gene3D" id="1.10.10.10">
    <property type="entry name" value="Winged helix-like DNA-binding domain superfamily/Winged helix DNA-binding domain"/>
    <property type="match status" value="1"/>
</dbReference>
<evidence type="ECO:0000313" key="6">
    <source>
        <dbReference type="Proteomes" id="UP001500326"/>
    </source>
</evidence>
<dbReference type="PANTHER" id="PTHR43537:SF45">
    <property type="entry name" value="GNTR FAMILY REGULATORY PROTEIN"/>
    <property type="match status" value="1"/>
</dbReference>
<dbReference type="Pfam" id="PF00392">
    <property type="entry name" value="GntR"/>
    <property type="match status" value="1"/>
</dbReference>
<feature type="domain" description="HTH gntR-type" evidence="4">
    <location>
        <begin position="21"/>
        <end position="88"/>
    </location>
</feature>
<dbReference type="SUPFAM" id="SSF46785">
    <property type="entry name" value="Winged helix' DNA-binding domain"/>
    <property type="match status" value="1"/>
</dbReference>
<sequence>MQKVLAGACTQEVRMPRVAAVSIIDAVTADLRRRVLAGELEPDTPLAEVEIADFYDVARPTAKAAIENLVRERLLERSAHKTARVMRLTLEDVRDIYRARSIIEAEVLRRLAADRLVPAAARAANAEIAALAGASPREIVDPDMRFHRSLVDALDSERTSWVYESLASEVVFCMSQVQGASLLPTSTIAAEHDRLLELIELGQGEAAAELLAVHLGRARERLVERLGGQPGPEAAAPIDI</sequence>
<dbReference type="SMART" id="SM00345">
    <property type="entry name" value="HTH_GNTR"/>
    <property type="match status" value="1"/>
</dbReference>
<dbReference type="InterPro" id="IPR000524">
    <property type="entry name" value="Tscrpt_reg_HTH_GntR"/>
</dbReference>
<organism evidence="5 6">
    <name type="scientific">Microbacterium pumilum</name>
    <dbReference type="NCBI Taxonomy" id="344165"/>
    <lineage>
        <taxon>Bacteria</taxon>
        <taxon>Bacillati</taxon>
        <taxon>Actinomycetota</taxon>
        <taxon>Actinomycetes</taxon>
        <taxon>Micrococcales</taxon>
        <taxon>Microbacteriaceae</taxon>
        <taxon>Microbacterium</taxon>
    </lineage>
</organism>